<feature type="region of interest" description="Disordered" evidence="1">
    <location>
        <begin position="53"/>
        <end position="77"/>
    </location>
</feature>
<organism evidence="3">
    <name type="scientific">plant metagenome</name>
    <dbReference type="NCBI Taxonomy" id="1297885"/>
    <lineage>
        <taxon>unclassified sequences</taxon>
        <taxon>metagenomes</taxon>
        <taxon>organismal metagenomes</taxon>
    </lineage>
</organism>
<dbReference type="AlphaFoldDB" id="A0A484RAR2"/>
<accession>A0A484RAR2</accession>
<gene>
    <name evidence="3" type="ORF">BER1_1494</name>
    <name evidence="2" type="ORF">BER2_1430</name>
</gene>
<evidence type="ECO:0000313" key="2">
    <source>
        <dbReference type="EMBL" id="VFR41626.1"/>
    </source>
</evidence>
<feature type="region of interest" description="Disordered" evidence="1">
    <location>
        <begin position="1"/>
        <end position="26"/>
    </location>
</feature>
<evidence type="ECO:0000256" key="1">
    <source>
        <dbReference type="SAM" id="MobiDB-lite"/>
    </source>
</evidence>
<evidence type="ECO:0000313" key="3">
    <source>
        <dbReference type="EMBL" id="VFR46377.1"/>
    </source>
</evidence>
<sequence>MNDPRNDPDIPTLTERSDLPAPDTAAAFRPVSVETATVEALAREAAAAIPAPLAAQSPLPPAAGTATASAGDTQDDDIWRAQVRQEIERALRPAVDAALDSLRRRLERELPALVAAAVAQHARKK</sequence>
<protein>
    <submittedName>
        <fullName evidence="3">Uncharacterized protein</fullName>
    </submittedName>
</protein>
<dbReference type="EMBL" id="CAADIE010000029">
    <property type="protein sequence ID" value="VFR46377.1"/>
    <property type="molecule type" value="Genomic_DNA"/>
</dbReference>
<reference evidence="3" key="1">
    <citation type="submission" date="2019-03" db="EMBL/GenBank/DDBJ databases">
        <authorList>
            <person name="Danneels B."/>
        </authorList>
    </citation>
    <scope>NUCLEOTIDE SEQUENCE</scope>
</reference>
<dbReference type="EMBL" id="CAADIH010000013">
    <property type="protein sequence ID" value="VFR41626.1"/>
    <property type="molecule type" value="Genomic_DNA"/>
</dbReference>
<proteinExistence type="predicted"/>
<feature type="compositionally biased region" description="Low complexity" evidence="1">
    <location>
        <begin position="53"/>
        <end position="72"/>
    </location>
</feature>
<name>A0A484RAR2_9ZZZZ</name>